<dbReference type="InterPro" id="IPR001129">
    <property type="entry name" value="Membr-assoc_MAPEG"/>
</dbReference>
<keyword evidence="4 5" id="KW-0472">Membrane</keyword>
<evidence type="ECO:0000256" key="3">
    <source>
        <dbReference type="ARBA" id="ARBA00022989"/>
    </source>
</evidence>
<dbReference type="PANTHER" id="PTHR35371">
    <property type="entry name" value="INNER MEMBRANE PROTEIN"/>
    <property type="match status" value="1"/>
</dbReference>
<feature type="transmembrane region" description="Helical" evidence="5">
    <location>
        <begin position="80"/>
        <end position="98"/>
    </location>
</feature>
<reference evidence="6" key="1">
    <citation type="submission" date="2020-06" db="EMBL/GenBank/DDBJ databases">
        <title>Stable isotope informed genome-resolved metagenomics uncovers potential trophic interactions in rhizosphere soil.</title>
        <authorList>
            <person name="Starr E.P."/>
            <person name="Shi S."/>
            <person name="Blazewicz S.J."/>
            <person name="Koch B.J."/>
            <person name="Probst A.J."/>
            <person name="Hungate B.A."/>
            <person name="Pett-Ridge J."/>
            <person name="Firestone M.K."/>
            <person name="Banfield J.F."/>
        </authorList>
    </citation>
    <scope>NUCLEOTIDE SEQUENCE</scope>
    <source>
        <strain evidence="6">YM_69_17</strain>
    </source>
</reference>
<dbReference type="EMBL" id="JAEKLZ010000064">
    <property type="protein sequence ID" value="MBW8723980.1"/>
    <property type="molecule type" value="Genomic_DNA"/>
</dbReference>
<organism evidence="6 7">
    <name type="scientific">Inquilinus limosus</name>
    <dbReference type="NCBI Taxonomy" id="171674"/>
    <lineage>
        <taxon>Bacteria</taxon>
        <taxon>Pseudomonadati</taxon>
        <taxon>Pseudomonadota</taxon>
        <taxon>Alphaproteobacteria</taxon>
        <taxon>Rhodospirillales</taxon>
        <taxon>Rhodospirillaceae</taxon>
        <taxon>Inquilinus</taxon>
    </lineage>
</organism>
<dbReference type="SUPFAM" id="SSF161084">
    <property type="entry name" value="MAPEG domain-like"/>
    <property type="match status" value="1"/>
</dbReference>
<dbReference type="Gene3D" id="1.20.120.550">
    <property type="entry name" value="Membrane associated eicosanoid/glutathione metabolism-like domain"/>
    <property type="match status" value="1"/>
</dbReference>
<dbReference type="Pfam" id="PF01124">
    <property type="entry name" value="MAPEG"/>
    <property type="match status" value="1"/>
</dbReference>
<dbReference type="PANTHER" id="PTHR35371:SF1">
    <property type="entry name" value="BLR7753 PROTEIN"/>
    <property type="match status" value="1"/>
</dbReference>
<dbReference type="AlphaFoldDB" id="A0A952KD63"/>
<comment type="subcellular location">
    <subcellularLocation>
        <location evidence="1">Membrane</location>
    </subcellularLocation>
</comment>
<evidence type="ECO:0000256" key="1">
    <source>
        <dbReference type="ARBA" id="ARBA00004370"/>
    </source>
</evidence>
<dbReference type="InterPro" id="IPR023352">
    <property type="entry name" value="MAPEG-like_dom_sf"/>
</dbReference>
<dbReference type="Proteomes" id="UP000700706">
    <property type="component" value="Unassembled WGS sequence"/>
</dbReference>
<comment type="caution">
    <text evidence="6">The sequence shown here is derived from an EMBL/GenBank/DDBJ whole genome shotgun (WGS) entry which is preliminary data.</text>
</comment>
<evidence type="ECO:0000313" key="7">
    <source>
        <dbReference type="Proteomes" id="UP000700706"/>
    </source>
</evidence>
<gene>
    <name evidence="6" type="ORF">JF625_02310</name>
</gene>
<proteinExistence type="predicted"/>
<evidence type="ECO:0000256" key="4">
    <source>
        <dbReference type="ARBA" id="ARBA00023136"/>
    </source>
</evidence>
<evidence type="ECO:0000256" key="2">
    <source>
        <dbReference type="ARBA" id="ARBA00022692"/>
    </source>
</evidence>
<dbReference type="GO" id="GO:0016020">
    <property type="term" value="C:membrane"/>
    <property type="evidence" value="ECO:0007669"/>
    <property type="project" value="UniProtKB-SubCell"/>
</dbReference>
<evidence type="ECO:0000256" key="5">
    <source>
        <dbReference type="SAM" id="Phobius"/>
    </source>
</evidence>
<protein>
    <submittedName>
        <fullName evidence="6">MAPEG family protein</fullName>
    </submittedName>
</protein>
<name>A0A952KD63_9PROT</name>
<keyword evidence="3 5" id="KW-1133">Transmembrane helix</keyword>
<feature type="transmembrane region" description="Helical" evidence="5">
    <location>
        <begin position="110"/>
        <end position="130"/>
    </location>
</feature>
<sequence>MSFALWMVLAAILLPYLTIMPAKVTSRIDNHAPRRDMERMTGWQQRLDWAHRNHFETFPAFAAAVIIAQMRGAPQGWADILAGLFILARLAYTAAYAADRPSLRSNIWSLGFLCVLGLFALAAIGGPAAAPAG</sequence>
<accession>A0A952KD63</accession>
<keyword evidence="2 5" id="KW-0812">Transmembrane</keyword>
<evidence type="ECO:0000313" key="6">
    <source>
        <dbReference type="EMBL" id="MBW8723980.1"/>
    </source>
</evidence>